<organism evidence="3 4">
    <name type="scientific">Aureococcus anophagefferens</name>
    <name type="common">Harmful bloom alga</name>
    <dbReference type="NCBI Taxonomy" id="44056"/>
    <lineage>
        <taxon>Eukaryota</taxon>
        <taxon>Sar</taxon>
        <taxon>Stramenopiles</taxon>
        <taxon>Ochrophyta</taxon>
        <taxon>Pelagophyceae</taxon>
        <taxon>Pelagomonadales</taxon>
        <taxon>Pelagomonadaceae</taxon>
        <taxon>Aureococcus</taxon>
    </lineage>
</organism>
<feature type="region of interest" description="Disordered" evidence="1">
    <location>
        <begin position="162"/>
        <end position="183"/>
    </location>
</feature>
<feature type="compositionally biased region" description="Basic and acidic residues" evidence="1">
    <location>
        <begin position="49"/>
        <end position="62"/>
    </location>
</feature>
<dbReference type="CDD" id="cd15489">
    <property type="entry name" value="PHD_SF"/>
    <property type="match status" value="1"/>
</dbReference>
<name>A0ABR1GD21_AURAN</name>
<dbReference type="SUPFAM" id="SSF53335">
    <property type="entry name" value="S-adenosyl-L-methionine-dependent methyltransferases"/>
    <property type="match status" value="1"/>
</dbReference>
<dbReference type="InterPro" id="IPR006342">
    <property type="entry name" value="FkbM_mtfrase"/>
</dbReference>
<evidence type="ECO:0000313" key="4">
    <source>
        <dbReference type="Proteomes" id="UP001363151"/>
    </source>
</evidence>
<keyword evidence="4" id="KW-1185">Reference proteome</keyword>
<dbReference type="Pfam" id="PF05050">
    <property type="entry name" value="Methyltransf_21"/>
    <property type="match status" value="1"/>
</dbReference>
<dbReference type="NCBIfam" id="TIGR01444">
    <property type="entry name" value="fkbM_fam"/>
    <property type="match status" value="1"/>
</dbReference>
<dbReference type="Gene3D" id="3.40.50.150">
    <property type="entry name" value="Vaccinia Virus protein VP39"/>
    <property type="match status" value="1"/>
</dbReference>
<evidence type="ECO:0000313" key="3">
    <source>
        <dbReference type="EMBL" id="KAK7253788.1"/>
    </source>
</evidence>
<dbReference type="EMBL" id="JBBJCI010000034">
    <property type="protein sequence ID" value="KAK7253788.1"/>
    <property type="molecule type" value="Genomic_DNA"/>
</dbReference>
<reference evidence="3 4" key="1">
    <citation type="submission" date="2024-03" db="EMBL/GenBank/DDBJ databases">
        <title>Aureococcus anophagefferens CCMP1851 and Kratosvirus quantuckense: Draft genome of a second virus-susceptible host strain in the model system.</title>
        <authorList>
            <person name="Chase E."/>
            <person name="Truchon A.R."/>
            <person name="Schepens W."/>
            <person name="Wilhelm S.W."/>
        </authorList>
    </citation>
    <scope>NUCLEOTIDE SEQUENCE [LARGE SCALE GENOMIC DNA]</scope>
    <source>
        <strain evidence="3 4">CCMP1851</strain>
    </source>
</reference>
<dbReference type="InterPro" id="IPR013083">
    <property type="entry name" value="Znf_RING/FYVE/PHD"/>
</dbReference>
<feature type="domain" description="Methyltransferase FkbM" evidence="2">
    <location>
        <begin position="382"/>
        <end position="523"/>
    </location>
</feature>
<dbReference type="Proteomes" id="UP001363151">
    <property type="component" value="Unassembled WGS sequence"/>
</dbReference>
<accession>A0ABR1GD21</accession>
<feature type="region of interest" description="Disordered" evidence="1">
    <location>
        <begin position="47"/>
        <end position="69"/>
    </location>
</feature>
<evidence type="ECO:0000259" key="2">
    <source>
        <dbReference type="Pfam" id="PF05050"/>
    </source>
</evidence>
<protein>
    <recommendedName>
        <fullName evidence="2">Methyltransferase FkbM domain-containing protein</fullName>
    </recommendedName>
</protein>
<gene>
    <name evidence="3" type="ORF">SO694_00002664</name>
</gene>
<evidence type="ECO:0000256" key="1">
    <source>
        <dbReference type="SAM" id="MobiDB-lite"/>
    </source>
</evidence>
<dbReference type="InterPro" id="IPR052514">
    <property type="entry name" value="SAM-dependent_MTase"/>
</dbReference>
<dbReference type="PANTHER" id="PTHR34203:SF13">
    <property type="entry name" value="EXPRESSED PROTEIN"/>
    <property type="match status" value="1"/>
</dbReference>
<proteinExistence type="predicted"/>
<dbReference type="SUPFAM" id="SSF57903">
    <property type="entry name" value="FYVE/PHD zinc finger"/>
    <property type="match status" value="1"/>
</dbReference>
<dbReference type="InterPro" id="IPR011011">
    <property type="entry name" value="Znf_FYVE_PHD"/>
</dbReference>
<dbReference type="PANTHER" id="PTHR34203">
    <property type="entry name" value="METHYLTRANSFERASE, FKBM FAMILY PROTEIN"/>
    <property type="match status" value="1"/>
</dbReference>
<dbReference type="Gene3D" id="3.30.40.10">
    <property type="entry name" value="Zinc/RING finger domain, C3HC4 (zinc finger)"/>
    <property type="match status" value="1"/>
</dbReference>
<sequence length="576" mass="63273">MAEAAALRRALKESKRKQEAAGFPGLEKRSLGGVEWYVQPKATPALTYRSDRPRGTVDRDEPFGYAPRGSAKRRKLDVDAAVWRLSGDAENDFLGMRCVRVAVLSGQRLEIACLVDGFRDEADAALPDGVRRVYRCRDADDGTLHQLSAGEASHGIARADEDLERRRLADEQEKRAERREEAEARRLDASAAADAADAAIEAESRSWVFDCPCGVSGRDYDDGADMIQCGSCLAWAHDACVMERLRGARGAPKLAALRFGAYRCRACAPARYREAFRCYCDPDSASFGDDGEDRLRCEACLSYCHVFCALANPDAACPTCALAAPARPAGAKRVASARGFPVFARSDARCRDETIVREVVGDGAYERPAMGFEVVPGETWLDVGAHIGVFSSLCLQAGADVVAVEPDADNFRLLLANGAANAVHDAGAEFKALNVAVTDRDESSTTLYRHPRGIAFRHSTERRLISREPDWPRATVAATSLQRLIDDHAVDGVKIDAQGAEVGAVESVTDWRRVRKLVLEYDFEYRPSLPKFHAFVKRLRTHFPRIYHSKQKRSGDFSGFPNGVLVFAMREPPDSP</sequence>
<comment type="caution">
    <text evidence="3">The sequence shown here is derived from an EMBL/GenBank/DDBJ whole genome shotgun (WGS) entry which is preliminary data.</text>
</comment>
<dbReference type="InterPro" id="IPR029063">
    <property type="entry name" value="SAM-dependent_MTases_sf"/>
</dbReference>